<evidence type="ECO:0000313" key="2">
    <source>
        <dbReference type="EMBL" id="KAK1573618.1"/>
    </source>
</evidence>
<proteinExistence type="predicted"/>
<evidence type="ECO:0008006" key="4">
    <source>
        <dbReference type="Google" id="ProtNLM"/>
    </source>
</evidence>
<dbReference type="Proteomes" id="UP001230504">
    <property type="component" value="Unassembled WGS sequence"/>
</dbReference>
<evidence type="ECO:0000313" key="3">
    <source>
        <dbReference type="Proteomes" id="UP001230504"/>
    </source>
</evidence>
<feature type="chain" id="PRO_5042184741" description="Secreted protein" evidence="1">
    <location>
        <begin position="26"/>
        <end position="92"/>
    </location>
</feature>
<protein>
    <recommendedName>
        <fullName evidence="4">Secreted protein</fullName>
    </recommendedName>
</protein>
<keyword evidence="1" id="KW-0732">Signal</keyword>
<dbReference type="EMBL" id="JAHLJV010000089">
    <property type="protein sequence ID" value="KAK1573618.1"/>
    <property type="molecule type" value="Genomic_DNA"/>
</dbReference>
<sequence>MQQGSLSRFFFIFLSFFLTLPLSPAMLSMRCIYPRAKVGILTESYSTINSHVRALRTTLVCHTDGLIPIQDILSMGRRKRIFKAEQSRALIH</sequence>
<dbReference type="AlphaFoldDB" id="A0AAD8PPK9"/>
<dbReference type="RefSeq" id="XP_060409215.1">
    <property type="nucleotide sequence ID" value="XM_060553036.1"/>
</dbReference>
<feature type="signal peptide" evidence="1">
    <location>
        <begin position="1"/>
        <end position="25"/>
    </location>
</feature>
<organism evidence="2 3">
    <name type="scientific">Colletotrichum navitas</name>
    <dbReference type="NCBI Taxonomy" id="681940"/>
    <lineage>
        <taxon>Eukaryota</taxon>
        <taxon>Fungi</taxon>
        <taxon>Dikarya</taxon>
        <taxon>Ascomycota</taxon>
        <taxon>Pezizomycotina</taxon>
        <taxon>Sordariomycetes</taxon>
        <taxon>Hypocreomycetidae</taxon>
        <taxon>Glomerellales</taxon>
        <taxon>Glomerellaceae</taxon>
        <taxon>Colletotrichum</taxon>
        <taxon>Colletotrichum graminicola species complex</taxon>
    </lineage>
</organism>
<comment type="caution">
    <text evidence="2">The sequence shown here is derived from an EMBL/GenBank/DDBJ whole genome shotgun (WGS) entry which is preliminary data.</text>
</comment>
<evidence type="ECO:0000256" key="1">
    <source>
        <dbReference type="SAM" id="SignalP"/>
    </source>
</evidence>
<dbReference type="GeneID" id="85437276"/>
<reference evidence="2" key="1">
    <citation type="submission" date="2021-06" db="EMBL/GenBank/DDBJ databases">
        <title>Comparative genomics, transcriptomics and evolutionary studies reveal genomic signatures of adaptation to plant cell wall in hemibiotrophic fungi.</title>
        <authorList>
            <consortium name="DOE Joint Genome Institute"/>
            <person name="Baroncelli R."/>
            <person name="Diaz J.F."/>
            <person name="Benocci T."/>
            <person name="Peng M."/>
            <person name="Battaglia E."/>
            <person name="Haridas S."/>
            <person name="Andreopoulos W."/>
            <person name="Labutti K."/>
            <person name="Pangilinan J."/>
            <person name="Floch G.L."/>
            <person name="Makela M.R."/>
            <person name="Henrissat B."/>
            <person name="Grigoriev I.V."/>
            <person name="Crouch J.A."/>
            <person name="De Vries R.P."/>
            <person name="Sukno S.A."/>
            <person name="Thon M.R."/>
        </authorList>
    </citation>
    <scope>NUCLEOTIDE SEQUENCE</scope>
    <source>
        <strain evidence="2">CBS 125086</strain>
    </source>
</reference>
<name>A0AAD8PPK9_9PEZI</name>
<gene>
    <name evidence="2" type="ORF">LY79DRAFT_402149</name>
</gene>
<keyword evidence="3" id="KW-1185">Reference proteome</keyword>
<accession>A0AAD8PPK9</accession>